<dbReference type="RefSeq" id="WP_077537334.1">
    <property type="nucleotide sequence ID" value="NZ_CP019628.1"/>
</dbReference>
<evidence type="ECO:0000313" key="3">
    <source>
        <dbReference type="EMBL" id="AQQ00649.1"/>
    </source>
</evidence>
<feature type="coiled-coil region" evidence="1">
    <location>
        <begin position="746"/>
        <end position="773"/>
    </location>
</feature>
<keyword evidence="1" id="KW-0175">Coiled coil</keyword>
<organism evidence="3 4">
    <name type="scientific">Pseudoalteromonas aliena</name>
    <dbReference type="NCBI Taxonomy" id="247523"/>
    <lineage>
        <taxon>Bacteria</taxon>
        <taxon>Pseudomonadati</taxon>
        <taxon>Pseudomonadota</taxon>
        <taxon>Gammaproteobacteria</taxon>
        <taxon>Alteromonadales</taxon>
        <taxon>Pseudoalteromonadaceae</taxon>
        <taxon>Pseudoalteromonas</taxon>
    </lineage>
</organism>
<evidence type="ECO:0000313" key="4">
    <source>
        <dbReference type="Proteomes" id="UP000188243"/>
    </source>
</evidence>
<reference evidence="3 4" key="1">
    <citation type="submission" date="2017-02" db="EMBL/GenBank/DDBJ databases">
        <title>Complete genome sequence of the cold-active Pseudoalteromonas aliena strain EH1 isolated from Arctic seawater.</title>
        <authorList>
            <person name="Kim E."/>
            <person name="Heo E."/>
            <person name="Kim H."/>
            <person name="Kim D."/>
        </authorList>
    </citation>
    <scope>NUCLEOTIDE SEQUENCE [LARGE SCALE GENOMIC DNA]</scope>
    <source>
        <strain evidence="3 4">EH1</strain>
    </source>
</reference>
<evidence type="ECO:0000256" key="2">
    <source>
        <dbReference type="SAM" id="MobiDB-lite"/>
    </source>
</evidence>
<accession>A0A1Q2GZT9</accession>
<dbReference type="STRING" id="247523.B0W48_13025"/>
<name>A0A1Q2GZT9_9GAMM</name>
<gene>
    <name evidence="3" type="ORF">B0W48_13025</name>
</gene>
<evidence type="ECO:0000256" key="1">
    <source>
        <dbReference type="SAM" id="Coils"/>
    </source>
</evidence>
<sequence length="816" mass="94141">MLMANDSFSNVIVAQIYQVVSDKLSQSNCCDEKNRTLREAFHKSLKQLAESMGKNVEFNGLTGIDKVLKYSSGIQLENNFHLFVESAIAILECNAIVVTIDDVDMALDRAFEVVDDVRRFLGCPYLIPIVSGDIKLYEHMTQTHFDEKAYDNLTEDEQLKENGQKLSKELTTAYLTKVFPASMRIGLFSIERILPKLSIWDDEEQVTYKNYREELLNRFYFLCHNRDARRYWSDPESARELSQLVRVIKPKVLRESNNDTKEIELHNSFKNWAALKKSGELFAHSESAITWLHEGNESFDIRNLLVFNIVRQTDKVAFPWSEYDVLTTQIEALDSLPEQGGKGYKNLELLKSSFSKSLTCLKAMPPMEFLVKDFWITIPTIKNSKQLKINNIEDKELLSEAKKLGEQWQSENILQYTAEQLLLDVYTDSSLYSTLNNSYNFLFFSRAFELIFYSLKREENLKFLLTNVYQILRRKPFYSVISMADTKIAFDGEEDELSFSEDSTVISSSLVLSAEIRAWREKYKDVFKEFDAIKLIPIFSYCFNSVLTAMNVIKGNYSRAKNKKDTSEAFKDEHLTDMVIRFKYNLLNSILRAGIFGEAIYANVLIGAKSSTVRNADKLKSYERTYQRNLNLLEEEQSSFENNPKETARLQQVMRLHDLISEHPVFSMVIDENNQHLLKIGSKDRSQNSSETEKENNKSSSTSRANLEFINYEDLVLCQDNKLDKFLGDSINDIAVILTNIIKGNVSKESTILEKLSEARESAENRKELDTRIKSIRSALERQGGDFFESSDFTSIKNKRISNILRVVSKMELNND</sequence>
<evidence type="ECO:0008006" key="5">
    <source>
        <dbReference type="Google" id="ProtNLM"/>
    </source>
</evidence>
<dbReference type="EMBL" id="CP019628">
    <property type="protein sequence ID" value="AQQ00649.1"/>
    <property type="molecule type" value="Genomic_DNA"/>
</dbReference>
<dbReference type="AlphaFoldDB" id="A0A1Q2GZT9"/>
<dbReference type="Proteomes" id="UP000188243">
    <property type="component" value="Chromosome"/>
</dbReference>
<dbReference type="KEGG" id="paln:B0W48_13025"/>
<feature type="coiled-coil region" evidence="1">
    <location>
        <begin position="616"/>
        <end position="643"/>
    </location>
</feature>
<protein>
    <recommendedName>
        <fullName evidence="5">KAP NTPase domain-containing protein</fullName>
    </recommendedName>
</protein>
<proteinExistence type="predicted"/>
<feature type="compositionally biased region" description="Basic and acidic residues" evidence="2">
    <location>
        <begin position="681"/>
        <end position="697"/>
    </location>
</feature>
<feature type="region of interest" description="Disordered" evidence="2">
    <location>
        <begin position="681"/>
        <end position="702"/>
    </location>
</feature>